<dbReference type="InterPro" id="IPR020904">
    <property type="entry name" value="Sc_DH/Rdtase_CS"/>
</dbReference>
<dbReference type="PRINTS" id="PR00080">
    <property type="entry name" value="SDRFAMILY"/>
</dbReference>
<dbReference type="PANTHER" id="PTHR43669">
    <property type="entry name" value="5-KETO-D-GLUCONATE 5-REDUCTASE"/>
    <property type="match status" value="1"/>
</dbReference>
<dbReference type="InterPro" id="IPR002347">
    <property type="entry name" value="SDR_fam"/>
</dbReference>
<dbReference type="Gene3D" id="3.40.50.720">
    <property type="entry name" value="NAD(P)-binding Rossmann-like Domain"/>
    <property type="match status" value="1"/>
</dbReference>
<keyword evidence="5" id="KW-1185">Reference proteome</keyword>
<organism evidence="4 5">
    <name type="scientific">Candidatus Neomicrothrix parvicella RN1</name>
    <dbReference type="NCBI Taxonomy" id="1229780"/>
    <lineage>
        <taxon>Bacteria</taxon>
        <taxon>Bacillati</taxon>
        <taxon>Actinomycetota</taxon>
        <taxon>Acidimicrobiia</taxon>
        <taxon>Acidimicrobiales</taxon>
        <taxon>Microthrixaceae</taxon>
        <taxon>Candidatus Neomicrothrix</taxon>
    </lineage>
</organism>
<comment type="similarity">
    <text evidence="1 3">Belongs to the short-chain dehydrogenases/reductases (SDR) family.</text>
</comment>
<dbReference type="PANTHER" id="PTHR43669:SF3">
    <property type="entry name" value="ALCOHOL DEHYDROGENASE, PUTATIVE (AFU_ORTHOLOGUE AFUA_3G03445)-RELATED"/>
    <property type="match status" value="1"/>
</dbReference>
<evidence type="ECO:0000256" key="3">
    <source>
        <dbReference type="RuleBase" id="RU000363"/>
    </source>
</evidence>
<name>R4Z0Q1_9ACTN</name>
<dbReference type="AlphaFoldDB" id="R4Z0Q1"/>
<dbReference type="Pfam" id="PF00106">
    <property type="entry name" value="adh_short"/>
    <property type="match status" value="1"/>
</dbReference>
<accession>R4Z0Q1</accession>
<protein>
    <submittedName>
        <fullName evidence="4">Putative short-chain dehydrogenase/reductase SDR</fullName>
    </submittedName>
</protein>
<dbReference type="PRINTS" id="PR00081">
    <property type="entry name" value="GDHRDH"/>
</dbReference>
<dbReference type="PROSITE" id="PS00061">
    <property type="entry name" value="ADH_SHORT"/>
    <property type="match status" value="1"/>
</dbReference>
<evidence type="ECO:0000256" key="2">
    <source>
        <dbReference type="ARBA" id="ARBA00023002"/>
    </source>
</evidence>
<dbReference type="eggNOG" id="COG1028">
    <property type="taxonomic scope" value="Bacteria"/>
</dbReference>
<proteinExistence type="inferred from homology"/>
<gene>
    <name evidence="4" type="ORF">BN381_130389</name>
</gene>
<comment type="caution">
    <text evidence="4">The sequence shown here is derived from an EMBL/GenBank/DDBJ whole genome shotgun (WGS) entry which is preliminary data.</text>
</comment>
<dbReference type="Proteomes" id="UP000018291">
    <property type="component" value="Unassembled WGS sequence"/>
</dbReference>
<dbReference type="SUPFAM" id="SSF51735">
    <property type="entry name" value="NAD(P)-binding Rossmann-fold domains"/>
    <property type="match status" value="1"/>
</dbReference>
<dbReference type="CDD" id="cd05233">
    <property type="entry name" value="SDR_c"/>
    <property type="match status" value="1"/>
</dbReference>
<evidence type="ECO:0000313" key="5">
    <source>
        <dbReference type="Proteomes" id="UP000018291"/>
    </source>
</evidence>
<dbReference type="GO" id="GO:0016491">
    <property type="term" value="F:oxidoreductase activity"/>
    <property type="evidence" value="ECO:0007669"/>
    <property type="project" value="UniProtKB-KW"/>
</dbReference>
<dbReference type="EMBL" id="CANL01000005">
    <property type="protein sequence ID" value="CCM62831.1"/>
    <property type="molecule type" value="Genomic_DNA"/>
</dbReference>
<evidence type="ECO:0000313" key="4">
    <source>
        <dbReference type="EMBL" id="CCM62831.1"/>
    </source>
</evidence>
<dbReference type="InterPro" id="IPR036291">
    <property type="entry name" value="NAD(P)-bd_dom_sf"/>
</dbReference>
<sequence>MVNQRFLGRRAIVTGASRGIGAGVAERLAAEGAAVALVARTVEQHDRLSGSLQETADRLAGYGVSVALVPVDLSDPEARVQVIEKASERLDGPIDILVNNAAAAMYGEVADMPLKRRRLLFELNVHAPLDLAQAAIPAMRAEREGWIVNVSSATARPWAGPPFTLGTQGATTTAYGASKAALNRMTNGLAAELHGTGIRVNTIEPRGAVLTEGAEALMGGKLRPDQMETLEQMVEAVVALCDCPAEVTGASGVSLDLLDEWGVEVRGLDGTVLESMGPGKNTRE</sequence>
<dbReference type="HOGENOM" id="CLU_010194_2_10_11"/>
<dbReference type="STRING" id="1229780.BN381_130389"/>
<keyword evidence="2" id="KW-0560">Oxidoreductase</keyword>
<evidence type="ECO:0000256" key="1">
    <source>
        <dbReference type="ARBA" id="ARBA00006484"/>
    </source>
</evidence>
<reference evidence="4 5" key="1">
    <citation type="journal article" date="2013" name="ISME J.">
        <title>Metabolic model for the filamentous 'Candidatus Microthrix parvicella' based on genomic and metagenomic analyses.</title>
        <authorList>
            <person name="Jon McIlroy S."/>
            <person name="Kristiansen R."/>
            <person name="Albertsen M."/>
            <person name="Michael Karst S."/>
            <person name="Rossetti S."/>
            <person name="Lund Nielsen J."/>
            <person name="Tandoi V."/>
            <person name="James Seviour R."/>
            <person name="Nielsen P.H."/>
        </authorList>
    </citation>
    <scope>NUCLEOTIDE SEQUENCE [LARGE SCALE GENOMIC DNA]</scope>
    <source>
        <strain evidence="4 5">RN1</strain>
    </source>
</reference>